<keyword evidence="3" id="KW-0808">Transferase</keyword>
<name>D5BSH1_PUNMI</name>
<dbReference type="Gene3D" id="3.90.550.10">
    <property type="entry name" value="Spore Coat Polysaccharide Biosynthesis Protein SpsA, Chain A"/>
    <property type="match status" value="1"/>
</dbReference>
<feature type="domain" description="MobA-like NTP transferase" evidence="2">
    <location>
        <begin position="4"/>
        <end position="111"/>
    </location>
</feature>
<dbReference type="GO" id="GO:0016779">
    <property type="term" value="F:nucleotidyltransferase activity"/>
    <property type="evidence" value="ECO:0007669"/>
    <property type="project" value="UniProtKB-ARBA"/>
</dbReference>
<dbReference type="InterPro" id="IPR025877">
    <property type="entry name" value="MobA-like_NTP_Trfase"/>
</dbReference>
<protein>
    <submittedName>
        <fullName evidence="3">Nucleotidyl transferase</fullName>
    </submittedName>
</protein>
<evidence type="ECO:0000259" key="2">
    <source>
        <dbReference type="Pfam" id="PF12804"/>
    </source>
</evidence>
<proteinExistence type="predicted"/>
<dbReference type="InterPro" id="IPR029044">
    <property type="entry name" value="Nucleotide-diphossugar_trans"/>
</dbReference>
<dbReference type="HOGENOM" id="CLU_1151098_0_0_5"/>
<accession>D5BSH1</accession>
<evidence type="ECO:0000313" key="3">
    <source>
        <dbReference type="EMBL" id="ADE39218.1"/>
    </source>
</evidence>
<keyword evidence="4" id="KW-1185">Reference proteome</keyword>
<dbReference type="Proteomes" id="UP000007460">
    <property type="component" value="Chromosome"/>
</dbReference>
<evidence type="ECO:0000256" key="1">
    <source>
        <dbReference type="ARBA" id="ARBA00022842"/>
    </source>
</evidence>
<dbReference type="OrthoDB" id="9814110at2"/>
<keyword evidence="1" id="KW-0460">Magnesium</keyword>
<dbReference type="KEGG" id="apb:SAR116_0975"/>
<evidence type="ECO:0000313" key="4">
    <source>
        <dbReference type="Proteomes" id="UP000007460"/>
    </source>
</evidence>
<dbReference type="STRING" id="488538.SAR116_0975"/>
<reference evidence="3 4" key="1">
    <citation type="journal article" date="2010" name="J. Bacteriol.">
        <title>Complete genome sequence of "Candidatus Puniceispirillum marinum" IMCC1322, a representative of the SAR116 clade in the Alphaproteobacteria.</title>
        <authorList>
            <person name="Oh H.M."/>
            <person name="Kwon K.K."/>
            <person name="Kang I."/>
            <person name="Kang S.G."/>
            <person name="Lee J.H."/>
            <person name="Kim S.J."/>
            <person name="Cho J.C."/>
        </authorList>
    </citation>
    <scope>NUCLEOTIDE SEQUENCE [LARGE SCALE GENOMIC DNA]</scope>
    <source>
        <strain evidence="3 4">IMCC1322</strain>
    </source>
</reference>
<dbReference type="AlphaFoldDB" id="D5BSH1"/>
<dbReference type="Pfam" id="PF12804">
    <property type="entry name" value="NTP_transf_3"/>
    <property type="match status" value="1"/>
</dbReference>
<dbReference type="eggNOG" id="COG1208">
    <property type="taxonomic scope" value="Bacteria"/>
</dbReference>
<dbReference type="SUPFAM" id="SSF53448">
    <property type="entry name" value="Nucleotide-diphospho-sugar transferases"/>
    <property type="match status" value="1"/>
</dbReference>
<dbReference type="EMBL" id="CP001751">
    <property type="protein sequence ID" value="ADE39218.1"/>
    <property type="molecule type" value="Genomic_DNA"/>
</dbReference>
<dbReference type="RefSeq" id="WP_013045847.1">
    <property type="nucleotide sequence ID" value="NC_014010.1"/>
</dbReference>
<organism evidence="3 4">
    <name type="scientific">Puniceispirillum marinum (strain IMCC1322)</name>
    <dbReference type="NCBI Taxonomy" id="488538"/>
    <lineage>
        <taxon>Bacteria</taxon>
        <taxon>Pseudomonadati</taxon>
        <taxon>Pseudomonadota</taxon>
        <taxon>Alphaproteobacteria</taxon>
        <taxon>Candidatus Puniceispirillales</taxon>
        <taxon>Candidatus Puniceispirillaceae</taxon>
        <taxon>Candidatus Puniceispirillum</taxon>
    </lineage>
</organism>
<sequence>MYLLILCGGKASRLQGVNNDVPKCLLKAQGTSILGTLINELSDYCAKVIISHADGKPYYNDILSGEITGSKLEKITLVQDQFQKGTAHAVQLHTCGLDGDFCVMNGDTLFSNYDALLPKANANYDVCFSTSFQSIGRATQIFPDTKAGGFDFKKDDMGKDDTKGHVTNGVIYLGGNAVRWLQDQTLEKEKSIEGVLLSNAHKCGLSFGMHQSGAEFIDFGTPAEYLNPNDYLLSFDKIKDE</sequence>
<gene>
    <name evidence="3" type="ordered locus">SAR116_0975</name>
</gene>